<organism evidence="9 10">
    <name type="scientific">Aerophobetes bacterium</name>
    <dbReference type="NCBI Taxonomy" id="2030807"/>
    <lineage>
        <taxon>Bacteria</taxon>
        <taxon>Candidatus Aerophobota</taxon>
    </lineage>
</organism>
<reference evidence="9 10" key="1">
    <citation type="submission" date="2018-06" db="EMBL/GenBank/DDBJ databases">
        <title>Extensive metabolic versatility and redundancy in microbially diverse, dynamic hydrothermal sediments.</title>
        <authorList>
            <person name="Dombrowski N."/>
            <person name="Teske A."/>
            <person name="Baker B.J."/>
        </authorList>
    </citation>
    <scope>NUCLEOTIDE SEQUENCE [LARGE SCALE GENOMIC DNA]</scope>
    <source>
        <strain evidence="9">B47_G16</strain>
    </source>
</reference>
<dbReference type="EMBL" id="QMPZ01000197">
    <property type="protein sequence ID" value="RLE07096.1"/>
    <property type="molecule type" value="Genomic_DNA"/>
</dbReference>
<keyword evidence="4" id="KW-0418">Kinase</keyword>
<dbReference type="GO" id="GO:0005524">
    <property type="term" value="F:ATP binding"/>
    <property type="evidence" value="ECO:0007669"/>
    <property type="project" value="UniProtKB-KW"/>
</dbReference>
<proteinExistence type="predicted"/>
<comment type="catalytic activity">
    <reaction evidence="6">
        <text>dCMP + ATP = dCDP + ADP</text>
        <dbReference type="Rhea" id="RHEA:25094"/>
        <dbReference type="ChEBI" id="CHEBI:30616"/>
        <dbReference type="ChEBI" id="CHEBI:57566"/>
        <dbReference type="ChEBI" id="CHEBI:58593"/>
        <dbReference type="ChEBI" id="CHEBI:456216"/>
        <dbReference type="EC" id="2.7.4.25"/>
    </reaction>
</comment>
<evidence type="ECO:0000256" key="4">
    <source>
        <dbReference type="ARBA" id="ARBA00022777"/>
    </source>
</evidence>
<accession>A0A497E223</accession>
<evidence type="ECO:0000313" key="10">
    <source>
        <dbReference type="Proteomes" id="UP000279422"/>
    </source>
</evidence>
<keyword evidence="3" id="KW-0547">Nucleotide-binding</keyword>
<dbReference type="AlphaFoldDB" id="A0A497E223"/>
<evidence type="ECO:0000256" key="2">
    <source>
        <dbReference type="ARBA" id="ARBA00022679"/>
    </source>
</evidence>
<dbReference type="GO" id="GO:0036431">
    <property type="term" value="F:dCMP kinase activity"/>
    <property type="evidence" value="ECO:0007669"/>
    <property type="project" value="InterPro"/>
</dbReference>
<dbReference type="InterPro" id="IPR027417">
    <property type="entry name" value="P-loop_NTPase"/>
</dbReference>
<dbReference type="Pfam" id="PF02224">
    <property type="entry name" value="Cytidylate_kin"/>
    <property type="match status" value="1"/>
</dbReference>
<dbReference type="SUPFAM" id="SSF52540">
    <property type="entry name" value="P-loop containing nucleoside triphosphate hydrolases"/>
    <property type="match status" value="1"/>
</dbReference>
<gene>
    <name evidence="9" type="ORF">DRJ00_08710</name>
</gene>
<sequence>MRNSLEAYRKFSPQQDRGPIITIDGPAAAGKSTAARLLAQRLGYLYLDTGAMYRALTWKALR</sequence>
<evidence type="ECO:0000256" key="5">
    <source>
        <dbReference type="ARBA" id="ARBA00022840"/>
    </source>
</evidence>
<feature type="non-terminal residue" evidence="9">
    <location>
        <position position="62"/>
    </location>
</feature>
<dbReference type="EC" id="2.7.4.25" evidence="1"/>
<feature type="domain" description="Cytidylate kinase" evidence="8">
    <location>
        <begin position="21"/>
        <end position="62"/>
    </location>
</feature>
<evidence type="ECO:0000256" key="7">
    <source>
        <dbReference type="ARBA" id="ARBA00048478"/>
    </source>
</evidence>
<dbReference type="Gene3D" id="3.40.50.300">
    <property type="entry name" value="P-loop containing nucleotide triphosphate hydrolases"/>
    <property type="match status" value="1"/>
</dbReference>
<comment type="caution">
    <text evidence="9">The sequence shown here is derived from an EMBL/GenBank/DDBJ whole genome shotgun (WGS) entry which is preliminary data.</text>
</comment>
<evidence type="ECO:0000256" key="6">
    <source>
        <dbReference type="ARBA" id="ARBA00047615"/>
    </source>
</evidence>
<dbReference type="Proteomes" id="UP000279422">
    <property type="component" value="Unassembled WGS sequence"/>
</dbReference>
<name>A0A497E223_UNCAE</name>
<keyword evidence="5" id="KW-0067">ATP-binding</keyword>
<evidence type="ECO:0000256" key="1">
    <source>
        <dbReference type="ARBA" id="ARBA00012906"/>
    </source>
</evidence>
<keyword evidence="2" id="KW-0808">Transferase</keyword>
<comment type="catalytic activity">
    <reaction evidence="7">
        <text>CMP + ATP = CDP + ADP</text>
        <dbReference type="Rhea" id="RHEA:11600"/>
        <dbReference type="ChEBI" id="CHEBI:30616"/>
        <dbReference type="ChEBI" id="CHEBI:58069"/>
        <dbReference type="ChEBI" id="CHEBI:60377"/>
        <dbReference type="ChEBI" id="CHEBI:456216"/>
        <dbReference type="EC" id="2.7.4.25"/>
    </reaction>
</comment>
<evidence type="ECO:0000313" key="9">
    <source>
        <dbReference type="EMBL" id="RLE07096.1"/>
    </source>
</evidence>
<dbReference type="GO" id="GO:0006139">
    <property type="term" value="P:nucleobase-containing compound metabolic process"/>
    <property type="evidence" value="ECO:0007669"/>
    <property type="project" value="InterPro"/>
</dbReference>
<protein>
    <recommendedName>
        <fullName evidence="1">(d)CMP kinase</fullName>
        <ecNumber evidence="1">2.7.4.25</ecNumber>
    </recommendedName>
</protein>
<evidence type="ECO:0000259" key="8">
    <source>
        <dbReference type="Pfam" id="PF02224"/>
    </source>
</evidence>
<evidence type="ECO:0000256" key="3">
    <source>
        <dbReference type="ARBA" id="ARBA00022741"/>
    </source>
</evidence>
<dbReference type="InterPro" id="IPR011994">
    <property type="entry name" value="Cytidylate_kinase_dom"/>
</dbReference>